<dbReference type="AlphaFoldDB" id="A0AAE3FYD0"/>
<comment type="caution">
    <text evidence="1">The sequence shown here is derived from an EMBL/GenBank/DDBJ whole genome shotgun (WGS) entry which is preliminary data.</text>
</comment>
<evidence type="ECO:0000313" key="2">
    <source>
        <dbReference type="Proteomes" id="UP001203207"/>
    </source>
</evidence>
<name>A0AAE3FYD0_9EURY</name>
<protein>
    <submittedName>
        <fullName evidence="1">Uncharacterized protein</fullName>
    </submittedName>
</protein>
<dbReference type="EMBL" id="JAKRVX010000003">
    <property type="protein sequence ID" value="MCL9817293.1"/>
    <property type="molecule type" value="Genomic_DNA"/>
</dbReference>
<accession>A0AAE3FYD0</accession>
<sequence>MKDSTQTRTVETRAIDGVDALINTNPGDIFIDLPASNPRYIRLQEGDRIQEGDVSTRTAAEMAGPLLAHWTIDTITTETVRGTNTQNGKEREWDRENLIARLCAGEFSTELRTFDRVSITEIEGWPGLQHDRESDTTQPYIVAVIYGNNGDKFTQVYAATAKGEWDSLQLVQQDTAITDLSDSLQQTIEAAVQTALATEKQYQRFDSLE</sequence>
<reference evidence="1" key="1">
    <citation type="journal article" date="2022" name="Syst. Appl. Microbiol.">
        <title>Natronocalculus amylovorans gen. nov., sp. nov., and Natranaeroarchaeum aerophilus sp. nov., dominant culturable amylolytic natronoarchaea from hypersaline soda lakes in southwestern Siberia.</title>
        <authorList>
            <person name="Sorokin D.Y."/>
            <person name="Elcheninov A.G."/>
            <person name="Khizhniak T.V."/>
            <person name="Koenen M."/>
            <person name="Bale N.J."/>
            <person name="Damste J.S.S."/>
            <person name="Kublanov I.V."/>
        </authorList>
    </citation>
    <scope>NUCLEOTIDE SEQUENCE</scope>
    <source>
        <strain evidence="1">AArc-St2</strain>
    </source>
</reference>
<keyword evidence="2" id="KW-1185">Reference proteome</keyword>
<dbReference type="RefSeq" id="WP_250584326.1">
    <property type="nucleotide sequence ID" value="NZ_JAKRVX010000003.1"/>
</dbReference>
<evidence type="ECO:0000313" key="1">
    <source>
        <dbReference type="EMBL" id="MCL9817293.1"/>
    </source>
</evidence>
<proteinExistence type="predicted"/>
<reference evidence="1" key="2">
    <citation type="submission" date="2022-02" db="EMBL/GenBank/DDBJ databases">
        <authorList>
            <person name="Elcheninov A.G."/>
            <person name="Sorokin D.Y."/>
            <person name="Kublanov I.V."/>
        </authorList>
    </citation>
    <scope>NUCLEOTIDE SEQUENCE</scope>
    <source>
        <strain evidence="1">AArc-St2</strain>
    </source>
</reference>
<organism evidence="1 2">
    <name type="scientific">Natronocalculus amylovorans</name>
    <dbReference type="NCBI Taxonomy" id="2917812"/>
    <lineage>
        <taxon>Archaea</taxon>
        <taxon>Methanobacteriati</taxon>
        <taxon>Methanobacteriota</taxon>
        <taxon>Stenosarchaea group</taxon>
        <taxon>Halobacteria</taxon>
        <taxon>Halobacteriales</taxon>
        <taxon>Haloferacaceae</taxon>
        <taxon>Natronocalculus</taxon>
    </lineage>
</organism>
<gene>
    <name evidence="1" type="ORF">AArcSt2_10095</name>
</gene>
<dbReference type="Proteomes" id="UP001203207">
    <property type="component" value="Unassembled WGS sequence"/>
</dbReference>